<protein>
    <recommendedName>
        <fullName evidence="1">DUF4382 domain-containing protein</fullName>
    </recommendedName>
</protein>
<dbReference type="SUPFAM" id="SSF49452">
    <property type="entry name" value="Starch-binding domain-like"/>
    <property type="match status" value="1"/>
</dbReference>
<dbReference type="InterPro" id="IPR025491">
    <property type="entry name" value="DUF4382"/>
</dbReference>
<organism evidence="2 3">
    <name type="scientific">Fodinibius salipaludis</name>
    <dbReference type="NCBI Taxonomy" id="2032627"/>
    <lineage>
        <taxon>Bacteria</taxon>
        <taxon>Pseudomonadati</taxon>
        <taxon>Balneolota</taxon>
        <taxon>Balneolia</taxon>
        <taxon>Balneolales</taxon>
        <taxon>Balneolaceae</taxon>
        <taxon>Fodinibius</taxon>
    </lineage>
</organism>
<evidence type="ECO:0000259" key="1">
    <source>
        <dbReference type="Pfam" id="PF14321"/>
    </source>
</evidence>
<dbReference type="InterPro" id="IPR013783">
    <property type="entry name" value="Ig-like_fold"/>
</dbReference>
<name>A0A2A2GDJ8_9BACT</name>
<reference evidence="2 3" key="1">
    <citation type="submission" date="2017-08" db="EMBL/GenBank/DDBJ databases">
        <title>Aliifodinibius alkalisoli sp. nov., isolated from saline alkaline soil.</title>
        <authorList>
            <person name="Liu D."/>
            <person name="Zhang G."/>
        </authorList>
    </citation>
    <scope>NUCLEOTIDE SEQUENCE [LARGE SCALE GENOMIC DNA]</scope>
    <source>
        <strain evidence="2 3">WN023</strain>
    </source>
</reference>
<dbReference type="Pfam" id="PF14321">
    <property type="entry name" value="DUF4382"/>
    <property type="match status" value="1"/>
</dbReference>
<sequence length="286" mass="30999">MNTPNIKSTVYRVLQSTLVVGLIAFIAISCNDINSNDTNTEKAQMNVSLIDAPGDYQEVNIDVQGLRIQYTPSSNDTASADGQWIDLPVEPMKINLLELTNGVDTLLAEAELNPGHYEELRLILGEDNTVMVDSTIQNLKVPSGQQSGYKIKFKTDLEAGDELDVVVDFDAGRSVHKAGNSGKYILKPVLKAFVESGDEVDVGSVAGVVDPSEAAPNVYVLMGEDTTATTQTDEDGSFLLQGLENGQYDISIEPTTEQYADTTVNDVMVEEDEQTDLGTIILNETE</sequence>
<dbReference type="EMBL" id="NSKE01000003">
    <property type="protein sequence ID" value="PAU94925.1"/>
    <property type="molecule type" value="Genomic_DNA"/>
</dbReference>
<evidence type="ECO:0000313" key="2">
    <source>
        <dbReference type="EMBL" id="PAU94925.1"/>
    </source>
</evidence>
<dbReference type="InterPro" id="IPR013784">
    <property type="entry name" value="Carb-bd-like_fold"/>
</dbReference>
<dbReference type="PROSITE" id="PS51257">
    <property type="entry name" value="PROKAR_LIPOPROTEIN"/>
    <property type="match status" value="1"/>
</dbReference>
<keyword evidence="3" id="KW-1185">Reference proteome</keyword>
<dbReference type="Proteomes" id="UP000218831">
    <property type="component" value="Unassembled WGS sequence"/>
</dbReference>
<accession>A0A2A2GDJ8</accession>
<gene>
    <name evidence="2" type="ORF">CK503_05500</name>
</gene>
<dbReference type="AlphaFoldDB" id="A0A2A2GDJ8"/>
<proteinExistence type="predicted"/>
<evidence type="ECO:0000313" key="3">
    <source>
        <dbReference type="Proteomes" id="UP000218831"/>
    </source>
</evidence>
<comment type="caution">
    <text evidence="2">The sequence shown here is derived from an EMBL/GenBank/DDBJ whole genome shotgun (WGS) entry which is preliminary data.</text>
</comment>
<dbReference type="RefSeq" id="WP_095605792.1">
    <property type="nucleotide sequence ID" value="NZ_NSKE01000003.1"/>
</dbReference>
<dbReference type="OrthoDB" id="2111471at2"/>
<dbReference type="Gene3D" id="2.60.40.10">
    <property type="entry name" value="Immunoglobulins"/>
    <property type="match status" value="1"/>
</dbReference>
<dbReference type="Pfam" id="PF13620">
    <property type="entry name" value="CarboxypepD_reg"/>
    <property type="match status" value="1"/>
</dbReference>
<feature type="domain" description="DUF4382" evidence="1">
    <location>
        <begin position="42"/>
        <end position="188"/>
    </location>
</feature>
<dbReference type="GO" id="GO:0030246">
    <property type="term" value="F:carbohydrate binding"/>
    <property type="evidence" value="ECO:0007669"/>
    <property type="project" value="InterPro"/>
</dbReference>